<dbReference type="EMBL" id="WTPX01000040">
    <property type="protein sequence ID" value="NNJ25554.1"/>
    <property type="molecule type" value="Genomic_DNA"/>
</dbReference>
<reference evidence="1 2" key="1">
    <citation type="journal article" date="2020" name="Syst. Appl. Microbiol.">
        <title>Alienimonas chondri sp. nov., a novel planctomycete isolated from the biofilm of the red alga Chondrus crispus.</title>
        <authorList>
            <person name="Vitorino I."/>
            <person name="Albuquerque L."/>
            <person name="Wiegand S."/>
            <person name="Kallscheuer N."/>
            <person name="da Costa M.S."/>
            <person name="Lobo-da-Cunha A."/>
            <person name="Jogler C."/>
            <person name="Lage O.M."/>
        </authorList>
    </citation>
    <scope>NUCLEOTIDE SEQUENCE [LARGE SCALE GENOMIC DNA]</scope>
    <source>
        <strain evidence="1 2">LzC2</strain>
    </source>
</reference>
<dbReference type="Proteomes" id="UP000609651">
    <property type="component" value="Unassembled WGS sequence"/>
</dbReference>
<protein>
    <submittedName>
        <fullName evidence="1">Uncharacterized protein</fullName>
    </submittedName>
</protein>
<evidence type="ECO:0000313" key="1">
    <source>
        <dbReference type="EMBL" id="NNJ25554.1"/>
    </source>
</evidence>
<comment type="caution">
    <text evidence="1">The sequence shown here is derived from an EMBL/GenBank/DDBJ whole genome shotgun (WGS) entry which is preliminary data.</text>
</comment>
<keyword evidence="2" id="KW-1185">Reference proteome</keyword>
<sequence length="39" mass="4067">MFVRVTARDAAGNERSAVTTGGVPVDLTRPAARVLGVVR</sequence>
<name>A0ABX1VBS2_9PLAN</name>
<evidence type="ECO:0000313" key="2">
    <source>
        <dbReference type="Proteomes" id="UP000609651"/>
    </source>
</evidence>
<organism evidence="1 2">
    <name type="scientific">Alienimonas chondri</name>
    <dbReference type="NCBI Taxonomy" id="2681879"/>
    <lineage>
        <taxon>Bacteria</taxon>
        <taxon>Pseudomonadati</taxon>
        <taxon>Planctomycetota</taxon>
        <taxon>Planctomycetia</taxon>
        <taxon>Planctomycetales</taxon>
        <taxon>Planctomycetaceae</taxon>
        <taxon>Alienimonas</taxon>
    </lineage>
</organism>
<gene>
    <name evidence="1" type="ORF">LzC2_16260</name>
</gene>
<proteinExistence type="predicted"/>
<accession>A0ABX1VBS2</accession>